<dbReference type="HOGENOM" id="CLU_1208041_0_0_9"/>
<evidence type="ECO:0000256" key="1">
    <source>
        <dbReference type="SAM" id="Phobius"/>
    </source>
</evidence>
<dbReference type="EMBL" id="CP002582">
    <property type="protein sequence ID" value="ADZ83002.1"/>
    <property type="molecule type" value="Genomic_DNA"/>
</dbReference>
<feature type="transmembrane region" description="Helical" evidence="1">
    <location>
        <begin position="96"/>
        <end position="117"/>
    </location>
</feature>
<dbReference type="KEGG" id="cle:Clole_1275"/>
<sequence length="258" mass="28836">MKGKQENAFFIKAFIKRSFIVLILGSILMAITLMKFYEAYVGLDLSARAQAKLVFSTPYIITGIYLFVLGMSFSYYEYPGIISIYANRKNNLRQMLLVGTVGIIILESINGGITSLFTLGARYLCPAASVQNGFFDDTLKEFQNLQFGSIFVSSIKEEIGIGLFVFALGSLIGSLFYRLKASSAICVLSILPIFLALSFIAEILFHTQMTALFMLSMLMVIKPIINFWGQLVYSTLFYVLAYALLRKAPIKAYAHDLL</sequence>
<proteinExistence type="predicted"/>
<feature type="transmembrane region" description="Helical" evidence="1">
    <location>
        <begin position="57"/>
        <end position="76"/>
    </location>
</feature>
<evidence type="ECO:0000313" key="2">
    <source>
        <dbReference type="EMBL" id="ADZ83002.1"/>
    </source>
</evidence>
<keyword evidence="3" id="KW-1185">Reference proteome</keyword>
<feature type="transmembrane region" description="Helical" evidence="1">
    <location>
        <begin position="184"/>
        <end position="205"/>
    </location>
</feature>
<gene>
    <name evidence="2" type="ordered locus">Clole_1275</name>
</gene>
<evidence type="ECO:0000313" key="3">
    <source>
        <dbReference type="Proteomes" id="UP000008467"/>
    </source>
</evidence>
<dbReference type="Proteomes" id="UP000008467">
    <property type="component" value="Chromosome"/>
</dbReference>
<feature type="transmembrane region" description="Helical" evidence="1">
    <location>
        <begin position="225"/>
        <end position="245"/>
    </location>
</feature>
<protein>
    <submittedName>
        <fullName evidence="2">Uncharacterized protein</fullName>
    </submittedName>
</protein>
<feature type="transmembrane region" description="Helical" evidence="1">
    <location>
        <begin position="20"/>
        <end position="37"/>
    </location>
</feature>
<dbReference type="RefSeq" id="WP_013656301.1">
    <property type="nucleotide sequence ID" value="NC_015275.1"/>
</dbReference>
<accession>F2JHA4</accession>
<dbReference type="STRING" id="642492.Clole_1275"/>
<name>F2JHA4_CELLD</name>
<organism evidence="2 3">
    <name type="scientific">Cellulosilyticum lentocellum (strain ATCC 49066 / DSM 5427 / NCIMB 11756 / RHM5)</name>
    <name type="common">Clostridium lentocellum</name>
    <dbReference type="NCBI Taxonomy" id="642492"/>
    <lineage>
        <taxon>Bacteria</taxon>
        <taxon>Bacillati</taxon>
        <taxon>Bacillota</taxon>
        <taxon>Clostridia</taxon>
        <taxon>Lachnospirales</taxon>
        <taxon>Cellulosilyticaceae</taxon>
        <taxon>Cellulosilyticum</taxon>
    </lineage>
</organism>
<keyword evidence="1" id="KW-0812">Transmembrane</keyword>
<keyword evidence="1" id="KW-0472">Membrane</keyword>
<feature type="transmembrane region" description="Helical" evidence="1">
    <location>
        <begin position="159"/>
        <end position="177"/>
    </location>
</feature>
<reference evidence="2 3" key="1">
    <citation type="journal article" date="2011" name="J. Bacteriol.">
        <title>Complete genome sequence of the cellulose-degrading bacterium Cellulosilyticum lentocellum.</title>
        <authorList>
            <consortium name="US DOE Joint Genome Institute"/>
            <person name="Miller D.A."/>
            <person name="Suen G."/>
            <person name="Bruce D."/>
            <person name="Copeland A."/>
            <person name="Cheng J.F."/>
            <person name="Detter C."/>
            <person name="Goodwin L.A."/>
            <person name="Han C.S."/>
            <person name="Hauser L.J."/>
            <person name="Land M.L."/>
            <person name="Lapidus A."/>
            <person name="Lucas S."/>
            <person name="Meincke L."/>
            <person name="Pitluck S."/>
            <person name="Tapia R."/>
            <person name="Teshima H."/>
            <person name="Woyke T."/>
            <person name="Fox B.G."/>
            <person name="Angert E.R."/>
            <person name="Currie C.R."/>
        </authorList>
    </citation>
    <scope>NUCLEOTIDE SEQUENCE [LARGE SCALE GENOMIC DNA]</scope>
    <source>
        <strain evidence="3">ATCC 49066 / DSM 5427 / NCIMB 11756 / RHM5</strain>
    </source>
</reference>
<dbReference type="AlphaFoldDB" id="F2JHA4"/>
<keyword evidence="1" id="KW-1133">Transmembrane helix</keyword>